<comment type="caution">
    <text evidence="1">The sequence shown here is derived from an EMBL/GenBank/DDBJ whole genome shotgun (WGS) entry which is preliminary data.</text>
</comment>
<accession>A0A0V0U9Y8</accession>
<dbReference type="AlphaFoldDB" id="A0A0V0U9Y8"/>
<protein>
    <submittedName>
        <fullName evidence="1">Uncharacterized protein</fullName>
    </submittedName>
</protein>
<evidence type="ECO:0000313" key="2">
    <source>
        <dbReference type="Proteomes" id="UP000055048"/>
    </source>
</evidence>
<gene>
    <name evidence="1" type="ORF">T05_15387</name>
</gene>
<reference evidence="1 2" key="1">
    <citation type="submission" date="2015-01" db="EMBL/GenBank/DDBJ databases">
        <title>Evolution of Trichinella species and genotypes.</title>
        <authorList>
            <person name="Korhonen P.K."/>
            <person name="Edoardo P."/>
            <person name="Giuseppe L.R."/>
            <person name="Gasser R.B."/>
        </authorList>
    </citation>
    <scope>NUCLEOTIDE SEQUENCE [LARGE SCALE GENOMIC DNA]</scope>
    <source>
        <strain evidence="1">ISS417</strain>
    </source>
</reference>
<organism evidence="1 2">
    <name type="scientific">Trichinella murrelli</name>
    <dbReference type="NCBI Taxonomy" id="144512"/>
    <lineage>
        <taxon>Eukaryota</taxon>
        <taxon>Metazoa</taxon>
        <taxon>Ecdysozoa</taxon>
        <taxon>Nematoda</taxon>
        <taxon>Enoplea</taxon>
        <taxon>Dorylaimia</taxon>
        <taxon>Trichinellida</taxon>
        <taxon>Trichinellidae</taxon>
        <taxon>Trichinella</taxon>
    </lineage>
</organism>
<name>A0A0V0U9Y8_9BILA</name>
<dbReference type="EMBL" id="JYDJ01000034">
    <property type="protein sequence ID" value="KRX48086.1"/>
    <property type="molecule type" value="Genomic_DNA"/>
</dbReference>
<evidence type="ECO:0000313" key="1">
    <source>
        <dbReference type="EMBL" id="KRX48086.1"/>
    </source>
</evidence>
<proteinExistence type="predicted"/>
<keyword evidence="2" id="KW-1185">Reference proteome</keyword>
<dbReference type="Proteomes" id="UP000055048">
    <property type="component" value="Unassembled WGS sequence"/>
</dbReference>
<sequence length="89" mass="9942">MIGGDLHIVFVKCETIVQGCEFRRPNIKSAKAKQILRVGVKNRCRVSSPDEPSLLLLSIDVVTLRCVLFSLPLSKMPKRICIGVARLYC</sequence>